<dbReference type="SUPFAM" id="SSF55073">
    <property type="entry name" value="Nucleotide cyclase"/>
    <property type="match status" value="1"/>
</dbReference>
<evidence type="ECO:0000259" key="3">
    <source>
        <dbReference type="PROSITE" id="PS50125"/>
    </source>
</evidence>
<dbReference type="PANTHER" id="PTHR43081">
    <property type="entry name" value="ADENYLATE CYCLASE, TERMINAL-DIFFERENTIATION SPECIFIC-RELATED"/>
    <property type="match status" value="1"/>
</dbReference>
<gene>
    <name evidence="4" type="ORF">CCMP2556_LOCUS17113</name>
</gene>
<accession>A0ABP0KPE5</accession>
<dbReference type="InterPro" id="IPR029787">
    <property type="entry name" value="Nucleotide_cyclase"/>
</dbReference>
<evidence type="ECO:0000256" key="1">
    <source>
        <dbReference type="SAM" id="MobiDB-lite"/>
    </source>
</evidence>
<feature type="domain" description="Guanylate cyclase" evidence="3">
    <location>
        <begin position="655"/>
        <end position="788"/>
    </location>
</feature>
<sequence length="920" mass="103985">MDLGVRTTKIADGQEAVFRHERAEEHRKVKTWNHPRLWCILVCPVILITVLLTCSVNALWWSSLDRGLHRLEIAATTVLEKFNKSSLEIVTDLVNQLQHTSAQEAVKRIAVYTNLPEVVVDLNVEDFASLPQLESERVDTVLKTLWKQTTQLFPDVGCVFYADASGLYVGYERLPKDFLAKRNVTGKYVFGAEFRASDRAPLPVCAYCPPVAELRPGQKTYYFVDHEGKYGEAYERHDYDPRQRPWYRKAAAAKGAMTWMDIYNHSSGNSMGTSAQRAIMLGSQVLGVAAGDFTVNLLSAFMQKITSSFEYEEGFIVDVGSGLMVASSMGMSHVARPVHTNDTGGLVRYHWNQVPDPFKLVQAPMRTLLEKYVSLRNVPKKGSTLKTADGRLLFTFTGGLDKSFQAQHGWLVVITCPVGGYMKASWAQQAWATRRSMEIHEAARKNLDQRQVKTIWISLLFCIAGGVVMALVGFAVTRPLKRISTDMLQMAKLEFLSGQADMDDDDCELKGHSHRYFSIRGITRALSNLTSRSRSRTRTRFSSRRSQRTEDSIGLTRTNPTDPSSSSDTSQDERSQYEETRHDHTEREQDFETGEELSACFRLSTPKEVVDMRESFIYMVTGLKSFARYLDPDIMRMVVKSRRQAQLGMGKAEVTIFFSDIANFTTMAESLEPEVFMSMLTEYLDEMSKLIMSKQGVVGEFIGDAIMAWWNVPIDLGQEHTAMALDAALAQQNRLVELRETWHLQRLPDVRVRMGLVKGNVLAGNIGSSQRMKYGLVGDSVNLASRLEGLCKYYGVSIIIEQDAAFAPGVQSRFQLRLLDLVIVKGRTQPTELYQLVCEKAVLPETFDSPEDLQFFIDAYSQIHRLYRLKSFDACASALHHYWRQFPDDVPSKMLLRRVETLLGEGVPADWAPVHILTQK</sequence>
<keyword evidence="2" id="KW-1133">Transmembrane helix</keyword>
<feature type="region of interest" description="Disordered" evidence="1">
    <location>
        <begin position="528"/>
        <end position="595"/>
    </location>
</feature>
<feature type="transmembrane region" description="Helical" evidence="2">
    <location>
        <begin position="455"/>
        <end position="477"/>
    </location>
</feature>
<reference evidence="4 5" key="1">
    <citation type="submission" date="2024-02" db="EMBL/GenBank/DDBJ databases">
        <authorList>
            <person name="Chen Y."/>
            <person name="Shah S."/>
            <person name="Dougan E. K."/>
            <person name="Thang M."/>
            <person name="Chan C."/>
        </authorList>
    </citation>
    <scope>NUCLEOTIDE SEQUENCE [LARGE SCALE GENOMIC DNA]</scope>
</reference>
<keyword evidence="2" id="KW-0812">Transmembrane</keyword>
<feature type="compositionally biased region" description="Basic residues" evidence="1">
    <location>
        <begin position="533"/>
        <end position="546"/>
    </location>
</feature>
<evidence type="ECO:0000256" key="2">
    <source>
        <dbReference type="SAM" id="Phobius"/>
    </source>
</evidence>
<evidence type="ECO:0000313" key="4">
    <source>
        <dbReference type="EMBL" id="CAK9028457.1"/>
    </source>
</evidence>
<dbReference type="PANTHER" id="PTHR43081:SF1">
    <property type="entry name" value="ADENYLATE CYCLASE, TERMINAL-DIFFERENTIATION SPECIFIC"/>
    <property type="match status" value="1"/>
</dbReference>
<keyword evidence="2" id="KW-0472">Membrane</keyword>
<dbReference type="Pfam" id="PF00211">
    <property type="entry name" value="Guanylate_cyc"/>
    <property type="match status" value="1"/>
</dbReference>
<dbReference type="InterPro" id="IPR050697">
    <property type="entry name" value="Adenylyl/Guanylyl_Cyclase_3/4"/>
</dbReference>
<feature type="transmembrane region" description="Helical" evidence="2">
    <location>
        <begin position="37"/>
        <end position="61"/>
    </location>
</feature>
<dbReference type="Gene3D" id="3.30.70.1230">
    <property type="entry name" value="Nucleotide cyclase"/>
    <property type="match status" value="1"/>
</dbReference>
<proteinExistence type="predicted"/>
<dbReference type="Proteomes" id="UP001642484">
    <property type="component" value="Unassembled WGS sequence"/>
</dbReference>
<name>A0ABP0KPE5_9DINO</name>
<keyword evidence="5" id="KW-1185">Reference proteome</keyword>
<comment type="caution">
    <text evidence="4">The sequence shown here is derived from an EMBL/GenBank/DDBJ whole genome shotgun (WGS) entry which is preliminary data.</text>
</comment>
<dbReference type="CDD" id="cd07302">
    <property type="entry name" value="CHD"/>
    <property type="match status" value="1"/>
</dbReference>
<dbReference type="SMART" id="SM00044">
    <property type="entry name" value="CYCc"/>
    <property type="match status" value="1"/>
</dbReference>
<feature type="compositionally biased region" description="Low complexity" evidence="1">
    <location>
        <begin position="560"/>
        <end position="569"/>
    </location>
</feature>
<dbReference type="InterPro" id="IPR001054">
    <property type="entry name" value="A/G_cyclase"/>
</dbReference>
<dbReference type="Gene3D" id="3.30.450.20">
    <property type="entry name" value="PAS domain"/>
    <property type="match status" value="1"/>
</dbReference>
<feature type="compositionally biased region" description="Basic and acidic residues" evidence="1">
    <location>
        <begin position="571"/>
        <end position="590"/>
    </location>
</feature>
<dbReference type="EMBL" id="CAXAMN010009369">
    <property type="protein sequence ID" value="CAK9028457.1"/>
    <property type="molecule type" value="Genomic_DNA"/>
</dbReference>
<evidence type="ECO:0000313" key="5">
    <source>
        <dbReference type="Proteomes" id="UP001642484"/>
    </source>
</evidence>
<dbReference type="PROSITE" id="PS50125">
    <property type="entry name" value="GUANYLATE_CYCLASE_2"/>
    <property type="match status" value="1"/>
</dbReference>
<protein>
    <recommendedName>
        <fullName evidence="3">Guanylate cyclase domain-containing protein</fullName>
    </recommendedName>
</protein>
<organism evidence="4 5">
    <name type="scientific">Durusdinium trenchii</name>
    <dbReference type="NCBI Taxonomy" id="1381693"/>
    <lineage>
        <taxon>Eukaryota</taxon>
        <taxon>Sar</taxon>
        <taxon>Alveolata</taxon>
        <taxon>Dinophyceae</taxon>
        <taxon>Suessiales</taxon>
        <taxon>Symbiodiniaceae</taxon>
        <taxon>Durusdinium</taxon>
    </lineage>
</organism>